<dbReference type="GO" id="GO:0005762">
    <property type="term" value="C:mitochondrial large ribosomal subunit"/>
    <property type="evidence" value="ECO:0007669"/>
    <property type="project" value="TreeGrafter"/>
</dbReference>
<dbReference type="SUPFAM" id="SSF110916">
    <property type="entry name" value="Peptidyl-tRNA hydrolase domain-like"/>
    <property type="match status" value="1"/>
</dbReference>
<dbReference type="InterPro" id="IPR000352">
    <property type="entry name" value="Pep_chain_release_fac_I"/>
</dbReference>
<dbReference type="EMBL" id="OX365926">
    <property type="protein sequence ID" value="CAI4050989.1"/>
    <property type="molecule type" value="Genomic_DNA"/>
</dbReference>
<dbReference type="AlphaFoldDB" id="A0AA35J6W3"/>
<dbReference type="Pfam" id="PF00472">
    <property type="entry name" value="RF-1"/>
    <property type="match status" value="1"/>
</dbReference>
<dbReference type="GO" id="GO:0070126">
    <property type="term" value="P:mitochondrial translational termination"/>
    <property type="evidence" value="ECO:0007669"/>
    <property type="project" value="TreeGrafter"/>
</dbReference>
<evidence type="ECO:0000313" key="3">
    <source>
        <dbReference type="Proteomes" id="UP001162090"/>
    </source>
</evidence>
<dbReference type="Gene3D" id="3.30.160.20">
    <property type="match status" value="1"/>
</dbReference>
<dbReference type="InterPro" id="IPR052104">
    <property type="entry name" value="Mito_Release_Factor_mL62"/>
</dbReference>
<accession>A0AA35J6W3</accession>
<name>A0AA35J6W3_SACUV</name>
<dbReference type="PANTHER" id="PTHR11075">
    <property type="entry name" value="PEPTIDE CHAIN RELEASE FACTOR"/>
    <property type="match status" value="1"/>
</dbReference>
<organism evidence="2 3">
    <name type="scientific">Saccharomyces uvarum</name>
    <name type="common">Yeast</name>
    <name type="synonym">Saccharomyces bayanus var. uvarum</name>
    <dbReference type="NCBI Taxonomy" id="230603"/>
    <lineage>
        <taxon>Eukaryota</taxon>
        <taxon>Fungi</taxon>
        <taxon>Dikarya</taxon>
        <taxon>Ascomycota</taxon>
        <taxon>Saccharomycotina</taxon>
        <taxon>Saccharomycetes</taxon>
        <taxon>Saccharomycetales</taxon>
        <taxon>Saccharomycetaceae</taxon>
        <taxon>Saccharomyces</taxon>
    </lineage>
</organism>
<proteinExistence type="predicted"/>
<evidence type="ECO:0000313" key="2">
    <source>
        <dbReference type="EMBL" id="CAI4050989.1"/>
    </source>
</evidence>
<protein>
    <recommendedName>
        <fullName evidence="1">Prokaryotic-type class I peptide chain release factors domain-containing protein</fullName>
    </recommendedName>
</protein>
<reference evidence="2" key="1">
    <citation type="submission" date="2022-10" db="EMBL/GenBank/DDBJ databases">
        <authorList>
            <person name="Byrne P K."/>
        </authorList>
    </citation>
    <scope>NUCLEOTIDE SEQUENCE</scope>
    <source>
        <strain evidence="2">CBS7001</strain>
    </source>
</reference>
<dbReference type="GO" id="GO:0016150">
    <property type="term" value="F:translation release factor activity, codon nonspecific"/>
    <property type="evidence" value="ECO:0007669"/>
    <property type="project" value="TreeGrafter"/>
</dbReference>
<dbReference type="GO" id="GO:0004045">
    <property type="term" value="F:peptidyl-tRNA hydrolase activity"/>
    <property type="evidence" value="ECO:0007669"/>
    <property type="project" value="TreeGrafter"/>
</dbReference>
<sequence>MKKYMGNYKLFRYFSMLALQRTRHCRGPLCITGAVRLIVDGKSSRELEVSRARDWVKKLSVTGLPLKQFVLRYDRASGPGGQNVNKVNSKCTLTLHGLSGCSWIPQEVRSTLCSGRFRYYTKNSDSVVIQSDETRSKETNKLKCFEKLIQEIKQTCRFPNDVPLETAEKWAKIKKASNAERMLNKKVRSDKKKGRGKITLNY</sequence>
<feature type="domain" description="Prokaryotic-type class I peptide chain release factors" evidence="1">
    <location>
        <begin position="68"/>
        <end position="198"/>
    </location>
</feature>
<gene>
    <name evidence="2" type="primary">SUVC15G0410</name>
    <name evidence="2" type="ORF">SUVC_15G0410</name>
</gene>
<dbReference type="Proteomes" id="UP001162090">
    <property type="component" value="Chromosome 15"/>
</dbReference>
<dbReference type="PANTHER" id="PTHR11075:SF54">
    <property type="entry name" value="LARGE RIBOSOMAL SUBUNIT PROTEIN ML62"/>
    <property type="match status" value="1"/>
</dbReference>
<evidence type="ECO:0000259" key="1">
    <source>
        <dbReference type="Pfam" id="PF00472"/>
    </source>
</evidence>